<keyword evidence="3" id="KW-1185">Reference proteome</keyword>
<dbReference type="Proteomes" id="UP000481033">
    <property type="component" value="Unassembled WGS sequence"/>
</dbReference>
<protein>
    <submittedName>
        <fullName evidence="2">Glycosyl transferase</fullName>
    </submittedName>
</protein>
<evidence type="ECO:0000259" key="1">
    <source>
        <dbReference type="Pfam" id="PF04101"/>
    </source>
</evidence>
<proteinExistence type="predicted"/>
<gene>
    <name evidence="2" type="ORF">DXZ20_32530</name>
</gene>
<evidence type="ECO:0000313" key="3">
    <source>
        <dbReference type="Proteomes" id="UP000481033"/>
    </source>
</evidence>
<accession>A0A6M0RWM8</accession>
<dbReference type="SUPFAM" id="SSF53756">
    <property type="entry name" value="UDP-Glycosyltransferase/glycogen phosphorylase"/>
    <property type="match status" value="1"/>
</dbReference>
<dbReference type="EMBL" id="QXHD01000004">
    <property type="protein sequence ID" value="NEZ60290.1"/>
    <property type="molecule type" value="Genomic_DNA"/>
</dbReference>
<dbReference type="Pfam" id="PF04101">
    <property type="entry name" value="Glyco_tran_28_C"/>
    <property type="match status" value="1"/>
</dbReference>
<reference evidence="2 3" key="1">
    <citation type="journal article" date="2020" name="Microb. Ecol.">
        <title>Ecogenomics of the Marine Benthic Filamentous Cyanobacterium Adonisia.</title>
        <authorList>
            <person name="Walter J.M."/>
            <person name="Coutinho F.H."/>
            <person name="Leomil L."/>
            <person name="Hargreaves P.I."/>
            <person name="Campeao M.E."/>
            <person name="Vieira V.V."/>
            <person name="Silva B.S."/>
            <person name="Fistarol G.O."/>
            <person name="Salomon P.S."/>
            <person name="Sawabe T."/>
            <person name="Mino S."/>
            <person name="Hosokawa M."/>
            <person name="Miyashita H."/>
            <person name="Maruyama F."/>
            <person name="van Verk M.C."/>
            <person name="Dutilh B.E."/>
            <person name="Thompson C.C."/>
            <person name="Thompson F.L."/>
        </authorList>
    </citation>
    <scope>NUCLEOTIDE SEQUENCE [LARGE SCALE GENOMIC DNA]</scope>
    <source>
        <strain evidence="2 3">CCMR0081</strain>
    </source>
</reference>
<comment type="caution">
    <text evidence="2">The sequence shown here is derived from an EMBL/GenBank/DDBJ whole genome shotgun (WGS) entry which is preliminary data.</text>
</comment>
<dbReference type="AlphaFoldDB" id="A0A6M0RWM8"/>
<dbReference type="PANTHER" id="PTHR21015">
    <property type="entry name" value="UDP-N-ACETYLGLUCOSAMINE--N-ACETYLMURAMYL-(PENTAPEPTIDE) PYROPHOSPHORYL-UNDECAPRENOL N-ACETYLGLUCOSAMINE TRANSFERASE 1"/>
    <property type="match status" value="1"/>
</dbReference>
<name>A0A6M0RWM8_9CYAN</name>
<sequence>MKTLLFYCQHILGIGHLIRSMAIAHGLTKDFKVYFVNGGEVIQDFPVPAGIEVINLPAIKTDANFRELQVPDGFTDVESTLEYRRDRLLEVCDRIRPAVVMVELFPFGRRRFSTELIPLLERAKDHGAKITCSLRDIVVTKQDQERHEAKVCKLMNRYFDQLLIHGDPEFLPLENSFSRVNDLDCEVHYTGYVVPDVDRQFTQKTASDPPMILASVGGGRFGHELLQCVAEASQLLENKIPHHIQMFTGPFSPDDVYKRLQTIATNRSNLTVQRYTPDLLSYMAKADLSISMAGYNTTLNILQTGVRAMQLPFTGNDDQEQRLRSSRLEDLGIVNVINPDDLDPIFFSLKVMKTLSVSPSHQHFCLRGVEMTAARVKALIKEEILV</sequence>
<organism evidence="2 3">
    <name type="scientific">Adonisia turfae CCMR0081</name>
    <dbReference type="NCBI Taxonomy" id="2292702"/>
    <lineage>
        <taxon>Bacteria</taxon>
        <taxon>Bacillati</taxon>
        <taxon>Cyanobacteriota</taxon>
        <taxon>Adonisia</taxon>
        <taxon>Adonisia turfae</taxon>
    </lineage>
</organism>
<evidence type="ECO:0000313" key="2">
    <source>
        <dbReference type="EMBL" id="NEZ60290.1"/>
    </source>
</evidence>
<keyword evidence="2" id="KW-0808">Transferase</keyword>
<dbReference type="Gene3D" id="3.40.50.2000">
    <property type="entry name" value="Glycogen Phosphorylase B"/>
    <property type="match status" value="1"/>
</dbReference>
<dbReference type="InterPro" id="IPR007235">
    <property type="entry name" value="Glyco_trans_28_C"/>
</dbReference>
<dbReference type="PANTHER" id="PTHR21015:SF28">
    <property type="entry name" value="SLL1722 PROTEIN"/>
    <property type="match status" value="1"/>
</dbReference>
<dbReference type="RefSeq" id="WP_163702875.1">
    <property type="nucleotide sequence ID" value="NZ_QXHD01000004.1"/>
</dbReference>
<feature type="domain" description="Glycosyl transferase family 28 C-terminal" evidence="1">
    <location>
        <begin position="217"/>
        <end position="343"/>
    </location>
</feature>
<dbReference type="GO" id="GO:0016758">
    <property type="term" value="F:hexosyltransferase activity"/>
    <property type="evidence" value="ECO:0007669"/>
    <property type="project" value="InterPro"/>
</dbReference>